<reference evidence="1" key="1">
    <citation type="journal article" date="2021" name="G3 (Bethesda)">
        <title>Genomic diversity, chromosomal rearrangements, and interspecies hybridization in the ogataea polymorpha species complex.</title>
        <authorList>
            <person name="Hanson S.J."/>
            <person name="Cinneide E.O."/>
            <person name="Salzberg L.I."/>
            <person name="Wolfe K.H."/>
            <person name="McGowan J."/>
            <person name="Fitzpatrick D.A."/>
            <person name="Matlin K."/>
        </authorList>
    </citation>
    <scope>NUCLEOTIDE SEQUENCE</scope>
    <source>
        <strain evidence="1">83-405-1</strain>
    </source>
</reference>
<name>A0AAN6D6Y9_9ASCO</name>
<evidence type="ECO:0000313" key="1">
    <source>
        <dbReference type="EMBL" id="KAG7728585.1"/>
    </source>
</evidence>
<dbReference type="EMBL" id="JAHLUH010000004">
    <property type="protein sequence ID" value="KAG7728585.1"/>
    <property type="molecule type" value="Genomic_DNA"/>
</dbReference>
<organism evidence="1 2">
    <name type="scientific">Ogataea haglerorum</name>
    <dbReference type="NCBI Taxonomy" id="1937702"/>
    <lineage>
        <taxon>Eukaryota</taxon>
        <taxon>Fungi</taxon>
        <taxon>Dikarya</taxon>
        <taxon>Ascomycota</taxon>
        <taxon>Saccharomycotina</taxon>
        <taxon>Pichiomycetes</taxon>
        <taxon>Pichiales</taxon>
        <taxon>Pichiaceae</taxon>
        <taxon>Ogataea</taxon>
    </lineage>
</organism>
<dbReference type="Pfam" id="PF11957">
    <property type="entry name" value="efThoc1"/>
    <property type="match status" value="1"/>
</dbReference>
<gene>
    <name evidence="1" type="ORF">KL933_001818</name>
</gene>
<proteinExistence type="predicted"/>
<evidence type="ECO:0000313" key="2">
    <source>
        <dbReference type="Proteomes" id="UP000738402"/>
    </source>
</evidence>
<protein>
    <submittedName>
        <fullName evidence="1">Uncharacterized protein</fullName>
    </submittedName>
</protein>
<dbReference type="Proteomes" id="UP000738402">
    <property type="component" value="Unassembled WGS sequence"/>
</dbReference>
<comment type="caution">
    <text evidence="1">The sequence shown here is derived from an EMBL/GenBank/DDBJ whole genome shotgun (WGS) entry which is preliminary data.</text>
</comment>
<dbReference type="AlphaFoldDB" id="A0AAN6D6Y9"/>
<sequence length="556" mass="63838">MDALVEHYASGLEEALSSFSRRLDPADMAESLYYEYPEFTAALDALFSTLDIDTVMVDKILLFNGMFTKCLLELEASEGEGSKDPKLFLAQMLLLLDSSIYLSFVKYSGLNPVPMQTLNSIMLLSPTDFVVDTFGPVFFSHKSLDRRLRLTLHNSLVGKAKPGSTLLQIGNVLLPKLLGQLESHDVFAAQLMAFITNAFDINDKLLLTSDWKLNDFNKTYLEFSKSRKWPSNASRNPGRRSNDAFHEYMVLAVYFTTDFKRLVEELNAYRGGRYSKTSLPLIDNCKKLVKTIKEMDVQEPAPKIGSAHELTGEEYSQLVDSFAAKEYECDWLLNADEFGVQLRQPNHRWAVIFQIYVMVSFIYDLTDAKWTKVLGDINAKYKKFRKPEFDAMLANDSVKSQLVEVLTEIERHYASYFPAFHRILKHVVDNTEIRWRALKLKQFNHENLADLEALSNDKKRKLDEHLDKGPEIKAPYTYKLGTAKLSQIWSVKTGLAEIERKLADPQELLENYKDELYFVEGSLQSGEKSDELVEKRELLTWKKQRLERGLGSWLNL</sequence>
<accession>A0AAN6D6Y9</accession>
<dbReference type="InterPro" id="IPR021861">
    <property type="entry name" value="THO_THOC1"/>
</dbReference>